<organism evidence="11 12">
    <name type="scientific">Tegillarca granosa</name>
    <name type="common">Malaysian cockle</name>
    <name type="synonym">Anadara granosa</name>
    <dbReference type="NCBI Taxonomy" id="220873"/>
    <lineage>
        <taxon>Eukaryota</taxon>
        <taxon>Metazoa</taxon>
        <taxon>Spiralia</taxon>
        <taxon>Lophotrochozoa</taxon>
        <taxon>Mollusca</taxon>
        <taxon>Bivalvia</taxon>
        <taxon>Autobranchia</taxon>
        <taxon>Pteriomorphia</taxon>
        <taxon>Arcoida</taxon>
        <taxon>Arcoidea</taxon>
        <taxon>Arcidae</taxon>
        <taxon>Tegillarca</taxon>
    </lineage>
</organism>
<feature type="region of interest" description="Disordered" evidence="9">
    <location>
        <begin position="49"/>
        <end position="91"/>
    </location>
</feature>
<dbReference type="Pfam" id="PF00105">
    <property type="entry name" value="zf-C4"/>
    <property type="match status" value="1"/>
</dbReference>
<dbReference type="Proteomes" id="UP001217089">
    <property type="component" value="Unassembled WGS sequence"/>
</dbReference>
<keyword evidence="1" id="KW-0479">Metal-binding</keyword>
<dbReference type="SUPFAM" id="SSF57716">
    <property type="entry name" value="Glucocorticoid receptor-like (DNA-binding domain)"/>
    <property type="match status" value="1"/>
</dbReference>
<dbReference type="InterPro" id="IPR013088">
    <property type="entry name" value="Znf_NHR/GATA"/>
</dbReference>
<gene>
    <name evidence="11" type="ORF">KUTeg_021703</name>
</gene>
<feature type="compositionally biased region" description="Basic and acidic residues" evidence="9">
    <location>
        <begin position="1"/>
        <end position="23"/>
    </location>
</feature>
<keyword evidence="3" id="KW-0862">Zinc</keyword>
<accession>A0ABQ9E444</accession>
<feature type="compositionally biased region" description="Low complexity" evidence="9">
    <location>
        <begin position="59"/>
        <end position="72"/>
    </location>
</feature>
<keyword evidence="4" id="KW-0805">Transcription regulation</keyword>
<feature type="domain" description="Nuclear receptor" evidence="10">
    <location>
        <begin position="357"/>
        <end position="432"/>
    </location>
</feature>
<dbReference type="InterPro" id="IPR050200">
    <property type="entry name" value="Nuclear_hormone_rcpt_NR3"/>
</dbReference>
<feature type="compositionally biased region" description="Polar residues" evidence="9">
    <location>
        <begin position="79"/>
        <end position="91"/>
    </location>
</feature>
<evidence type="ECO:0000256" key="9">
    <source>
        <dbReference type="SAM" id="MobiDB-lite"/>
    </source>
</evidence>
<dbReference type="SMART" id="SM00399">
    <property type="entry name" value="ZnF_C4"/>
    <property type="match status" value="1"/>
</dbReference>
<sequence>MNFDSEFAKSEELQDKYSEHGDGMDDNYDSLYQKLKLKRKRLQNILEGESERSFSTKFGSESEYGSESVSSEQEGKNGESGSESTDSGYGSVTMASRKHIKIQNHVDEALSDFTEDGTEFGQQGQILKMIQELERVKQVGNKKDDKLTQQHQMPLGFAYFGIPPQGFIYPQQLVDGGGDEGVPGNIQFPSQAARMNLIPLIAGSLPSGFMTNSSGVMTAMFSPPNATTSSNTSPQPLIFTQVPKGCLVPSMGNFPMTSKLMNPGGDCEKSPKKNHLMSDLLQQSHVTTQSYQHQTGDSEKTKLSSKANEQEFITHYTKGQFEYNGLLPSELKEMKESSSGNNGPSLVNGGPEDVKEQMVCAICKDRATGLHYGIITCEGCKGFFKRTVQNKRIYTCVSKGDCEINKMQRNRCQFCRFKKCLEMGMVLAAVREDRMPGGRNSGAVYNLYKVKYKKHKRKDQSIAPRVYKEKVTHFQVYEDQIKIEPVKQKKMIPLNLTYNPDQSVFQIQGQETYLPLSWSHVKNKMGPHSVFPQQNNLSHATLSYNNYDDTAYVRECANKAQNIEALASLSTQSCIQQSTEIPREMALTGKDKASYYQYLNSSSSQNDQEYGQNRSTSQIQPGYKCQSYTHTKSQNRFAVFK</sequence>
<keyword evidence="7" id="KW-0675">Receptor</keyword>
<dbReference type="PRINTS" id="PR00047">
    <property type="entry name" value="STROIDFINGER"/>
</dbReference>
<keyword evidence="6" id="KW-0804">Transcription</keyword>
<dbReference type="PROSITE" id="PS00031">
    <property type="entry name" value="NUCLEAR_REC_DBD_1"/>
    <property type="match status" value="1"/>
</dbReference>
<dbReference type="InterPro" id="IPR001628">
    <property type="entry name" value="Znf_hrmn_rcpt"/>
</dbReference>
<evidence type="ECO:0000256" key="1">
    <source>
        <dbReference type="ARBA" id="ARBA00022723"/>
    </source>
</evidence>
<keyword evidence="5" id="KW-0238">DNA-binding</keyword>
<name>A0ABQ9E444_TEGGR</name>
<dbReference type="PROSITE" id="PS51030">
    <property type="entry name" value="NUCLEAR_REC_DBD_2"/>
    <property type="match status" value="1"/>
</dbReference>
<dbReference type="Gene3D" id="3.30.50.10">
    <property type="entry name" value="Erythroid Transcription Factor GATA-1, subunit A"/>
    <property type="match status" value="1"/>
</dbReference>
<comment type="caution">
    <text evidence="11">The sequence shown here is derived from an EMBL/GenBank/DDBJ whole genome shotgun (WGS) entry which is preliminary data.</text>
</comment>
<evidence type="ECO:0000256" key="5">
    <source>
        <dbReference type="ARBA" id="ARBA00023125"/>
    </source>
</evidence>
<evidence type="ECO:0000256" key="4">
    <source>
        <dbReference type="ARBA" id="ARBA00023015"/>
    </source>
</evidence>
<evidence type="ECO:0000313" key="12">
    <source>
        <dbReference type="Proteomes" id="UP001217089"/>
    </source>
</evidence>
<evidence type="ECO:0000256" key="6">
    <source>
        <dbReference type="ARBA" id="ARBA00023163"/>
    </source>
</evidence>
<evidence type="ECO:0000313" key="11">
    <source>
        <dbReference type="EMBL" id="KAJ8300184.1"/>
    </source>
</evidence>
<keyword evidence="8" id="KW-0539">Nucleus</keyword>
<keyword evidence="12" id="KW-1185">Reference proteome</keyword>
<proteinExistence type="predicted"/>
<evidence type="ECO:0000256" key="7">
    <source>
        <dbReference type="ARBA" id="ARBA00023170"/>
    </source>
</evidence>
<evidence type="ECO:0000256" key="2">
    <source>
        <dbReference type="ARBA" id="ARBA00022771"/>
    </source>
</evidence>
<dbReference type="PANTHER" id="PTHR48092">
    <property type="entry name" value="KNIRPS-RELATED PROTEIN-RELATED"/>
    <property type="match status" value="1"/>
</dbReference>
<keyword evidence="2" id="KW-0863">Zinc-finger</keyword>
<dbReference type="EMBL" id="JARBDR010000919">
    <property type="protein sequence ID" value="KAJ8300184.1"/>
    <property type="molecule type" value="Genomic_DNA"/>
</dbReference>
<protein>
    <recommendedName>
        <fullName evidence="10">Nuclear receptor domain-containing protein</fullName>
    </recommendedName>
</protein>
<evidence type="ECO:0000256" key="8">
    <source>
        <dbReference type="ARBA" id="ARBA00023242"/>
    </source>
</evidence>
<evidence type="ECO:0000256" key="3">
    <source>
        <dbReference type="ARBA" id="ARBA00022833"/>
    </source>
</evidence>
<feature type="region of interest" description="Disordered" evidence="9">
    <location>
        <begin position="1"/>
        <end position="28"/>
    </location>
</feature>
<evidence type="ECO:0000259" key="10">
    <source>
        <dbReference type="PROSITE" id="PS51030"/>
    </source>
</evidence>
<reference evidence="11 12" key="1">
    <citation type="submission" date="2022-12" db="EMBL/GenBank/DDBJ databases">
        <title>Chromosome-level genome of Tegillarca granosa.</title>
        <authorList>
            <person name="Kim J."/>
        </authorList>
    </citation>
    <scope>NUCLEOTIDE SEQUENCE [LARGE SCALE GENOMIC DNA]</scope>
    <source>
        <strain evidence="11">Teg-2019</strain>
        <tissue evidence="11">Adductor muscle</tissue>
    </source>
</reference>